<evidence type="ECO:0000313" key="2">
    <source>
        <dbReference type="Proteomes" id="UP000216961"/>
    </source>
</evidence>
<sequence length="262" mass="31336">MKSMKLNSEVLNVPSPFLEYIVMRMFMMKYYEKDHYSIAFQYPLSRFESSYVIPEFQMLFDKVKWKNNIVTLINLRANIYEQILLQVNQCDSRSSYMAIIDYLNQQTKVEDRMDCFPTILTGDLVSPEWSVDFQKDGIIELFKNQEILGDKICLTSREEKGKEKWEFQQIINQVVHEYWLVYEQKREKTVIQISLPNVKYTRDIEMRIKDLFFPFFHQVQVATFFYEEGLFINNILVKRPKKKEKANWGELLFPLGGKGNCD</sequence>
<dbReference type="AlphaFoldDB" id="A0A268F8S7"/>
<organism evidence="1 2">
    <name type="scientific">Niallia circulans</name>
    <name type="common">Bacillus circulans</name>
    <dbReference type="NCBI Taxonomy" id="1397"/>
    <lineage>
        <taxon>Bacteria</taxon>
        <taxon>Bacillati</taxon>
        <taxon>Bacillota</taxon>
        <taxon>Bacilli</taxon>
        <taxon>Bacillales</taxon>
        <taxon>Bacillaceae</taxon>
        <taxon>Niallia</taxon>
    </lineage>
</organism>
<gene>
    <name evidence="1" type="ORF">CHH57_18060</name>
</gene>
<name>A0A268F8S7_NIACI</name>
<comment type="caution">
    <text evidence="1">The sequence shown here is derived from an EMBL/GenBank/DDBJ whole genome shotgun (WGS) entry which is preliminary data.</text>
</comment>
<accession>A0A268F8S7</accession>
<reference evidence="1 2" key="1">
    <citation type="submission" date="2017-07" db="EMBL/GenBank/DDBJ databases">
        <title>Isolation and whole genome analysis of endospore-forming bacteria from heroin.</title>
        <authorList>
            <person name="Kalinowski J."/>
            <person name="Ahrens B."/>
            <person name="Al-Dilaimi A."/>
            <person name="Winkler A."/>
            <person name="Wibberg D."/>
            <person name="Schleenbecker U."/>
            <person name="Ruckert C."/>
            <person name="Wolfel R."/>
            <person name="Grass G."/>
        </authorList>
    </citation>
    <scope>NUCLEOTIDE SEQUENCE [LARGE SCALE GENOMIC DNA]</scope>
    <source>
        <strain evidence="1 2">7521-2</strain>
    </source>
</reference>
<proteinExistence type="predicted"/>
<dbReference type="EMBL" id="NPBQ01000108">
    <property type="protein sequence ID" value="PAD81791.1"/>
    <property type="molecule type" value="Genomic_DNA"/>
</dbReference>
<protein>
    <submittedName>
        <fullName evidence="1">Uncharacterized protein</fullName>
    </submittedName>
</protein>
<dbReference type="KEGG" id="bcir:C2I06_11715"/>
<dbReference type="Proteomes" id="UP000216961">
    <property type="component" value="Unassembled WGS sequence"/>
</dbReference>
<evidence type="ECO:0000313" key="1">
    <source>
        <dbReference type="EMBL" id="PAD81791.1"/>
    </source>
</evidence>